<dbReference type="Pfam" id="PF01257">
    <property type="entry name" value="2Fe-2S_thioredx"/>
    <property type="match status" value="1"/>
</dbReference>
<evidence type="ECO:0000256" key="4">
    <source>
        <dbReference type="ARBA" id="ARBA00023004"/>
    </source>
</evidence>
<sequence>MSIETLNEQTVREVVKEVVHQFEANPSELIPILSEVNRRLGYLPQQAMEEVSKLVKTPKSNVLSVSTFYHMLSTKPRGRHVIQFCESAPCHVVGGREVWLALKAHLQLEAGETTPDNEWTLVTTSCLGLCGIGPVVVIDDDVYGNVTPNQLPEILSRYQAKAGEK</sequence>
<dbReference type="InterPro" id="IPR002023">
    <property type="entry name" value="NuoE-like"/>
</dbReference>
<dbReference type="NCBIfam" id="NF005722">
    <property type="entry name" value="PRK07539.1-2"/>
    <property type="match status" value="1"/>
</dbReference>
<dbReference type="STRING" id="1134406.ADN00_15460"/>
<dbReference type="EMBL" id="LGCL01000039">
    <property type="protein sequence ID" value="KPL72219.1"/>
    <property type="molecule type" value="Genomic_DNA"/>
</dbReference>
<dbReference type="GO" id="GO:0016491">
    <property type="term" value="F:oxidoreductase activity"/>
    <property type="evidence" value="ECO:0007669"/>
    <property type="project" value="InterPro"/>
</dbReference>
<feature type="binding site" evidence="7">
    <location>
        <position position="90"/>
    </location>
    <ligand>
        <name>[2Fe-2S] cluster</name>
        <dbReference type="ChEBI" id="CHEBI:190135"/>
    </ligand>
</feature>
<reference evidence="8 9" key="1">
    <citation type="submission" date="2015-07" db="EMBL/GenBank/DDBJ databases">
        <title>Genome sequence of Ornatilinea apprima DSM 23815.</title>
        <authorList>
            <person name="Hemp J."/>
            <person name="Ward L.M."/>
            <person name="Pace L.A."/>
            <person name="Fischer W.W."/>
        </authorList>
    </citation>
    <scope>NUCLEOTIDE SEQUENCE [LARGE SCALE GENOMIC DNA]</scope>
    <source>
        <strain evidence="8 9">P3M-1</strain>
    </source>
</reference>
<dbReference type="InterPro" id="IPR041921">
    <property type="entry name" value="NuoE_N"/>
</dbReference>
<dbReference type="AlphaFoldDB" id="A0A0P6WQ91"/>
<protein>
    <submittedName>
        <fullName evidence="8">NADH dehydrogenase</fullName>
    </submittedName>
</protein>
<gene>
    <name evidence="8" type="ORF">ADN00_15460</name>
</gene>
<comment type="caution">
    <text evidence="8">The sequence shown here is derived from an EMBL/GenBank/DDBJ whole genome shotgun (WGS) entry which is preliminary data.</text>
</comment>
<keyword evidence="3 7" id="KW-0479">Metal-binding</keyword>
<feature type="binding site" evidence="7">
    <location>
        <position position="85"/>
    </location>
    <ligand>
        <name>[2Fe-2S] cluster</name>
        <dbReference type="ChEBI" id="CHEBI:190135"/>
    </ligand>
</feature>
<keyword evidence="9" id="KW-1185">Reference proteome</keyword>
<evidence type="ECO:0000313" key="8">
    <source>
        <dbReference type="EMBL" id="KPL72219.1"/>
    </source>
</evidence>
<dbReference type="OrthoDB" id="9807941at2"/>
<dbReference type="GO" id="GO:0051537">
    <property type="term" value="F:2 iron, 2 sulfur cluster binding"/>
    <property type="evidence" value="ECO:0007669"/>
    <property type="project" value="UniProtKB-KW"/>
</dbReference>
<keyword evidence="4 7" id="KW-0408">Iron</keyword>
<organism evidence="8 9">
    <name type="scientific">Ornatilinea apprima</name>
    <dbReference type="NCBI Taxonomy" id="1134406"/>
    <lineage>
        <taxon>Bacteria</taxon>
        <taxon>Bacillati</taxon>
        <taxon>Chloroflexota</taxon>
        <taxon>Anaerolineae</taxon>
        <taxon>Anaerolineales</taxon>
        <taxon>Anaerolineaceae</taxon>
        <taxon>Ornatilinea</taxon>
    </lineage>
</organism>
<evidence type="ECO:0000256" key="2">
    <source>
        <dbReference type="ARBA" id="ARBA00022714"/>
    </source>
</evidence>
<evidence type="ECO:0000256" key="7">
    <source>
        <dbReference type="PIRSR" id="PIRSR000216-1"/>
    </source>
</evidence>
<comment type="similarity">
    <text evidence="1">Belongs to the complex I 24 kDa subunit family.</text>
</comment>
<name>A0A0P6WQ91_9CHLR</name>
<keyword evidence="2 7" id="KW-0001">2Fe-2S</keyword>
<dbReference type="SUPFAM" id="SSF52833">
    <property type="entry name" value="Thioredoxin-like"/>
    <property type="match status" value="1"/>
</dbReference>
<evidence type="ECO:0000256" key="3">
    <source>
        <dbReference type="ARBA" id="ARBA00022723"/>
    </source>
</evidence>
<dbReference type="RefSeq" id="WP_075063934.1">
    <property type="nucleotide sequence ID" value="NZ_LGCL01000039.1"/>
</dbReference>
<evidence type="ECO:0000256" key="5">
    <source>
        <dbReference type="ARBA" id="ARBA00023014"/>
    </source>
</evidence>
<dbReference type="PIRSF" id="PIRSF000216">
    <property type="entry name" value="NADH_DH_24kDa"/>
    <property type="match status" value="1"/>
</dbReference>
<proteinExistence type="inferred from homology"/>
<dbReference type="InterPro" id="IPR028431">
    <property type="entry name" value="NADP_DH_HndA-like"/>
</dbReference>
<feature type="binding site" evidence="7">
    <location>
        <position position="126"/>
    </location>
    <ligand>
        <name>[2Fe-2S] cluster</name>
        <dbReference type="ChEBI" id="CHEBI:190135"/>
    </ligand>
</feature>
<evidence type="ECO:0000256" key="1">
    <source>
        <dbReference type="ARBA" id="ARBA00010643"/>
    </source>
</evidence>
<accession>A0A0P6WQ91</accession>
<dbReference type="GO" id="GO:0046872">
    <property type="term" value="F:metal ion binding"/>
    <property type="evidence" value="ECO:0007669"/>
    <property type="project" value="UniProtKB-KW"/>
</dbReference>
<dbReference type="PANTHER" id="PTHR43342">
    <property type="entry name" value="NADH-QUINONE OXIDOREDUCTASE, E SUBUNIT"/>
    <property type="match status" value="1"/>
</dbReference>
<dbReference type="CDD" id="cd03064">
    <property type="entry name" value="TRX_Fd_NuoE"/>
    <property type="match status" value="1"/>
</dbReference>
<keyword evidence="5 7" id="KW-0411">Iron-sulfur</keyword>
<dbReference type="Gene3D" id="3.40.30.10">
    <property type="entry name" value="Glutaredoxin"/>
    <property type="match status" value="1"/>
</dbReference>
<evidence type="ECO:0000256" key="6">
    <source>
        <dbReference type="ARBA" id="ARBA00034078"/>
    </source>
</evidence>
<comment type="cofactor">
    <cofactor evidence="6">
        <name>[2Fe-2S] cluster</name>
        <dbReference type="ChEBI" id="CHEBI:190135"/>
    </cofactor>
</comment>
<comment type="cofactor">
    <cofactor evidence="7">
        <name>[2Fe-2S] cluster</name>
        <dbReference type="ChEBI" id="CHEBI:190135"/>
    </cofactor>
    <text evidence="7">Binds 1 [2Fe-2S] cluster.</text>
</comment>
<evidence type="ECO:0000313" key="9">
    <source>
        <dbReference type="Proteomes" id="UP000050417"/>
    </source>
</evidence>
<feature type="binding site" evidence="7">
    <location>
        <position position="130"/>
    </location>
    <ligand>
        <name>[2Fe-2S] cluster</name>
        <dbReference type="ChEBI" id="CHEBI:190135"/>
    </ligand>
</feature>
<dbReference type="Proteomes" id="UP000050417">
    <property type="component" value="Unassembled WGS sequence"/>
</dbReference>
<dbReference type="InterPro" id="IPR042128">
    <property type="entry name" value="NuoE_dom"/>
</dbReference>
<dbReference type="InterPro" id="IPR036249">
    <property type="entry name" value="Thioredoxin-like_sf"/>
</dbReference>
<dbReference type="Gene3D" id="1.10.10.1590">
    <property type="entry name" value="NADH-quinone oxidoreductase subunit E"/>
    <property type="match status" value="1"/>
</dbReference>
<dbReference type="PANTHER" id="PTHR43342:SF1">
    <property type="entry name" value="BIFURCATING [FEFE] HYDROGENASE GAMMA SUBUNIT"/>
    <property type="match status" value="1"/>
</dbReference>